<accession>A0ABY8KMX7</accession>
<sequence>MKYSVELLKNAKVHGNPHKAGELVNVDNDLLEELKEKGLAGAVEEVAEEQRYWFLAPYDKITESDIRKDLDTLGIDHSGAKDKKAAYALLEAGYNASLAETAGE</sequence>
<gene>
    <name evidence="1" type="ORF">QBO96_06380</name>
</gene>
<evidence type="ECO:0000313" key="2">
    <source>
        <dbReference type="Proteomes" id="UP001244564"/>
    </source>
</evidence>
<keyword evidence="2" id="KW-1185">Reference proteome</keyword>
<protein>
    <submittedName>
        <fullName evidence="1">Uncharacterized protein</fullName>
    </submittedName>
</protein>
<name>A0ABY8KMX7_9BACI</name>
<dbReference type="Proteomes" id="UP001244564">
    <property type="component" value="Chromosome"/>
</dbReference>
<organism evidence="1 2">
    <name type="scientific">Lysinibacillus capsici</name>
    <dbReference type="NCBI Taxonomy" id="2115968"/>
    <lineage>
        <taxon>Bacteria</taxon>
        <taxon>Bacillati</taxon>
        <taxon>Bacillota</taxon>
        <taxon>Bacilli</taxon>
        <taxon>Bacillales</taxon>
        <taxon>Bacillaceae</taxon>
        <taxon>Lysinibacillus</taxon>
    </lineage>
</organism>
<dbReference type="RefSeq" id="WP_279495553.1">
    <property type="nucleotide sequence ID" value="NZ_CP122283.1"/>
</dbReference>
<reference evidence="1 2" key="1">
    <citation type="submission" date="2023-04" db="EMBL/GenBank/DDBJ databases">
        <title>Genomic of Lysinibacillus capsici TSBLM.</title>
        <authorList>
            <person name="Hu X.S."/>
            <person name="Yu C.H."/>
        </authorList>
    </citation>
    <scope>NUCLEOTIDE SEQUENCE [LARGE SCALE GENOMIC DNA]</scope>
    <source>
        <strain evidence="1 2">TSBLM</strain>
    </source>
</reference>
<evidence type="ECO:0000313" key="1">
    <source>
        <dbReference type="EMBL" id="WGF39888.1"/>
    </source>
</evidence>
<dbReference type="EMBL" id="CP122283">
    <property type="protein sequence ID" value="WGF39888.1"/>
    <property type="molecule type" value="Genomic_DNA"/>
</dbReference>
<proteinExistence type="predicted"/>